<dbReference type="SUPFAM" id="SSF89447">
    <property type="entry name" value="AbrB/MazE/MraZ-like"/>
    <property type="match status" value="1"/>
</dbReference>
<dbReference type="STRING" id="1805209.AUJ73_04360"/>
<name>A0A1J4TSK4_9BACT</name>
<dbReference type="AlphaFoldDB" id="A0A1J4TSK4"/>
<evidence type="ECO:0000259" key="1">
    <source>
        <dbReference type="SMART" id="SM00966"/>
    </source>
</evidence>
<dbReference type="InterPro" id="IPR007159">
    <property type="entry name" value="SpoVT-AbrB_dom"/>
</dbReference>
<dbReference type="Gene3D" id="2.10.260.10">
    <property type="match status" value="1"/>
</dbReference>
<dbReference type="InterPro" id="IPR037914">
    <property type="entry name" value="SpoVT-AbrB_sf"/>
</dbReference>
<accession>A0A1J4TSK4</accession>
<reference evidence="2 3" key="1">
    <citation type="journal article" date="2016" name="Environ. Microbiol.">
        <title>Genomic resolution of a cold subsurface aquifer community provides metabolic insights for novel microbes adapted to high CO concentrations.</title>
        <authorList>
            <person name="Probst A.J."/>
            <person name="Castelle C.J."/>
            <person name="Singh A."/>
            <person name="Brown C.T."/>
            <person name="Anantharaman K."/>
            <person name="Sharon I."/>
            <person name="Hug L.A."/>
            <person name="Burstein D."/>
            <person name="Emerson J.B."/>
            <person name="Thomas B.C."/>
            <person name="Banfield J.F."/>
        </authorList>
    </citation>
    <scope>NUCLEOTIDE SEQUENCE [LARGE SCALE GENOMIC DNA]</scope>
    <source>
        <strain evidence="2">CG1_02_37_22</strain>
    </source>
</reference>
<dbReference type="GO" id="GO:0003677">
    <property type="term" value="F:DNA binding"/>
    <property type="evidence" value="ECO:0007669"/>
    <property type="project" value="InterPro"/>
</dbReference>
<dbReference type="Proteomes" id="UP000183120">
    <property type="component" value="Unassembled WGS sequence"/>
</dbReference>
<dbReference type="SMART" id="SM00966">
    <property type="entry name" value="SpoVT_AbrB"/>
    <property type="match status" value="1"/>
</dbReference>
<evidence type="ECO:0000313" key="3">
    <source>
        <dbReference type="Proteomes" id="UP000183120"/>
    </source>
</evidence>
<gene>
    <name evidence="2" type="ORF">AUJ73_04360</name>
</gene>
<dbReference type="Pfam" id="PF04014">
    <property type="entry name" value="MazE_antitoxin"/>
    <property type="match status" value="1"/>
</dbReference>
<protein>
    <recommendedName>
        <fullName evidence="1">SpoVT-AbrB domain-containing protein</fullName>
    </recommendedName>
</protein>
<feature type="domain" description="SpoVT-AbrB" evidence="1">
    <location>
        <begin position="5"/>
        <end position="50"/>
    </location>
</feature>
<sequence length="83" mass="9626">MDNLSTITQKGQVVIPIAIRNQLHLKPATRVFFEVKDNAVVMRPSLTINQVFGIIKTKKRYIKKDYKKAIQEAVLEKFIKKQI</sequence>
<comment type="caution">
    <text evidence="2">The sequence shown here is derived from an EMBL/GenBank/DDBJ whole genome shotgun (WGS) entry which is preliminary data.</text>
</comment>
<evidence type="ECO:0000313" key="2">
    <source>
        <dbReference type="EMBL" id="OIO13071.1"/>
    </source>
</evidence>
<organism evidence="2 3">
    <name type="scientific">Candidatus Gottesmanbacteria bacterium CG1_02_37_22</name>
    <dbReference type="NCBI Taxonomy" id="1805209"/>
    <lineage>
        <taxon>Bacteria</taxon>
        <taxon>Candidatus Gottesmaniibacteriota</taxon>
    </lineage>
</organism>
<proteinExistence type="predicted"/>
<dbReference type="EMBL" id="MNUY01000069">
    <property type="protein sequence ID" value="OIO13071.1"/>
    <property type="molecule type" value="Genomic_DNA"/>
</dbReference>
<dbReference type="NCBIfam" id="TIGR01439">
    <property type="entry name" value="lp_hng_hel_AbrB"/>
    <property type="match status" value="1"/>
</dbReference>